<comment type="caution">
    <text evidence="1">The sequence shown here is derived from an EMBL/GenBank/DDBJ whole genome shotgun (WGS) entry which is preliminary data.</text>
</comment>
<organism evidence="1 2">
    <name type="scientific">Catharanthus roseus</name>
    <name type="common">Madagascar periwinkle</name>
    <name type="synonym">Vinca rosea</name>
    <dbReference type="NCBI Taxonomy" id="4058"/>
    <lineage>
        <taxon>Eukaryota</taxon>
        <taxon>Viridiplantae</taxon>
        <taxon>Streptophyta</taxon>
        <taxon>Embryophyta</taxon>
        <taxon>Tracheophyta</taxon>
        <taxon>Spermatophyta</taxon>
        <taxon>Magnoliopsida</taxon>
        <taxon>eudicotyledons</taxon>
        <taxon>Gunneridae</taxon>
        <taxon>Pentapetalae</taxon>
        <taxon>asterids</taxon>
        <taxon>lamiids</taxon>
        <taxon>Gentianales</taxon>
        <taxon>Apocynaceae</taxon>
        <taxon>Rauvolfioideae</taxon>
        <taxon>Vinceae</taxon>
        <taxon>Catharanthinae</taxon>
        <taxon>Catharanthus</taxon>
    </lineage>
</organism>
<keyword evidence="2" id="KW-1185">Reference proteome</keyword>
<accession>A0ACC0C5D6</accession>
<proteinExistence type="predicted"/>
<evidence type="ECO:0000313" key="2">
    <source>
        <dbReference type="Proteomes" id="UP001060085"/>
    </source>
</evidence>
<dbReference type="EMBL" id="CM044701">
    <property type="protein sequence ID" value="KAI5680109.1"/>
    <property type="molecule type" value="Genomic_DNA"/>
</dbReference>
<gene>
    <name evidence="1" type="ORF">M9H77_01336</name>
</gene>
<dbReference type="Proteomes" id="UP001060085">
    <property type="component" value="Linkage Group LG01"/>
</dbReference>
<reference evidence="2" key="1">
    <citation type="journal article" date="2023" name="Nat. Plants">
        <title>Single-cell RNA sequencing provides a high-resolution roadmap for understanding the multicellular compartmentation of specialized metabolism.</title>
        <authorList>
            <person name="Sun S."/>
            <person name="Shen X."/>
            <person name="Li Y."/>
            <person name="Li Y."/>
            <person name="Wang S."/>
            <person name="Li R."/>
            <person name="Zhang H."/>
            <person name="Shen G."/>
            <person name="Guo B."/>
            <person name="Wei J."/>
            <person name="Xu J."/>
            <person name="St-Pierre B."/>
            <person name="Chen S."/>
            <person name="Sun C."/>
        </authorList>
    </citation>
    <scope>NUCLEOTIDE SEQUENCE [LARGE SCALE GENOMIC DNA]</scope>
</reference>
<sequence>MDSSEYSALDSFKSKKVPQLNSKSSTSMSDQTSDKNPWDSKTPEKPINPPRRIRNRGTALSLKEVREAALKLRKSEPVPATRADPFVTSAKEQIPLWPESSPSKLKKSDNSPQLPEKYEMLDKFFSSLVNAIQLLQIKRSATTFASISPKIECLTDRRFTYSHLAQLKFILPEVIEVKKIMSLDERTSCMKPDLHLALNTTAIENNGKKKSESGNFQLRKAFRARLCDFFKSHPEGDDIPEEVLPEPFNQSKKFIEINSPRASSSSFASQKPPTVPSEQQKSIVASHLPPSFRRSFSQQVSDRKLGNAIQEEIVAIGQAALIPVSEPCSAHKNSRNRTCVSADISPVKFSSKPASNVDCSSNKASLAKLPISPPPATPVKALDCSNMLDPPSSGTPAPPASTPAKLMSATPGLRENKRCYMSPDDDSAQSPTKLVRRPSRSRSLKFDTPVKGASIEDDVEESEHLLVSDDILDVLPHSLIQSIKQKEKKILLEQDPAISQAKWRQQMIAGLPKLFDMIYFLFQSIKRSVITKEELVQKIVSSHLEIIDRREVEDKLRLLQELVPEWIQEKSALSGDLILCLVLPIQENPDFAKKFRRRRRRRRRMDMRQREQVLQFRTPQHPSLGTNNWGGASPLLARNVPKESLDQRYLMLNNVRTRDQIFQPFLQDDDFLYLSKIEASKYECPPSRRGFIWKLIWRPRKENAILGLKKNRILPNKGGSERVNTRKFIPLSHSIPAPERPLLPYLLVKFKSYIGSSAIKLVDQARIKLLSSSQLPQKLDLTAGSRAFKFNGPVRQNRINVIPNTSDGHPCVSASEEDVAANPDWDHELGTFLSKWRPPRYLWRGLSVLILTGQVVSRIVKGKVHWKNTLQQLERVGPKSVGVCLLTAAFVGMAFTIQFVREFTRLGLNRAVGGVLALAFSRELSPVVTAIVVAGRIGSAFAAELGTMQVSEQTDTLRVLGADPVDYLVTPRVLASCIALPFLTLMCFTVGMASSALLADGVYGISINIILDSAQRALRSWDLISAMIKSHVFGSIISVVSCAWGVTTLGGAKGVGESTTSAVVISLVGVFIADFALSYCFFQGAGDSLKRI</sequence>
<evidence type="ECO:0000313" key="1">
    <source>
        <dbReference type="EMBL" id="KAI5680109.1"/>
    </source>
</evidence>
<name>A0ACC0C5D6_CATRO</name>
<protein>
    <submittedName>
        <fullName evidence="1">Uncharacterized protein</fullName>
    </submittedName>
</protein>